<dbReference type="OrthoDB" id="6184284at2"/>
<evidence type="ECO:0000313" key="3">
    <source>
        <dbReference type="EMBL" id="SDU09150.1"/>
    </source>
</evidence>
<protein>
    <recommendedName>
        <fullName evidence="5">DUF2897 family protein</fullName>
    </recommendedName>
</protein>
<evidence type="ECO:0000256" key="2">
    <source>
        <dbReference type="SAM" id="Phobius"/>
    </source>
</evidence>
<feature type="region of interest" description="Disordered" evidence="1">
    <location>
        <begin position="43"/>
        <end position="63"/>
    </location>
</feature>
<dbReference type="RefSeq" id="WP_092385968.1">
    <property type="nucleotide sequence ID" value="NZ_LT629787.1"/>
</dbReference>
<keyword evidence="4" id="KW-1185">Reference proteome</keyword>
<reference evidence="4" key="1">
    <citation type="submission" date="2016-10" db="EMBL/GenBank/DDBJ databases">
        <authorList>
            <person name="Varghese N."/>
            <person name="Submissions S."/>
        </authorList>
    </citation>
    <scope>NUCLEOTIDE SEQUENCE [LARGE SCALE GENOMIC DNA]</scope>
    <source>
        <strain evidence="4">CECT 8338</strain>
    </source>
</reference>
<dbReference type="EMBL" id="LT629787">
    <property type="protein sequence ID" value="SDU09150.1"/>
    <property type="molecule type" value="Genomic_DNA"/>
</dbReference>
<dbReference type="Proteomes" id="UP000243924">
    <property type="component" value="Chromosome I"/>
</dbReference>
<keyword evidence="2" id="KW-1133">Transmembrane helix</keyword>
<accession>A0A1H2FP85</accession>
<dbReference type="AlphaFoldDB" id="A0A1H2FP85"/>
<keyword evidence="2" id="KW-0472">Membrane</keyword>
<organism evidence="3 4">
    <name type="scientific">Halopseudomonas salegens</name>
    <dbReference type="NCBI Taxonomy" id="1434072"/>
    <lineage>
        <taxon>Bacteria</taxon>
        <taxon>Pseudomonadati</taxon>
        <taxon>Pseudomonadota</taxon>
        <taxon>Gammaproteobacteria</taxon>
        <taxon>Pseudomonadales</taxon>
        <taxon>Pseudomonadaceae</taxon>
        <taxon>Halopseudomonas</taxon>
    </lineage>
</organism>
<evidence type="ECO:0000256" key="1">
    <source>
        <dbReference type="SAM" id="MobiDB-lite"/>
    </source>
</evidence>
<dbReference type="Pfam" id="PF11446">
    <property type="entry name" value="DUF2897"/>
    <property type="match status" value="1"/>
</dbReference>
<gene>
    <name evidence="3" type="ORF">SAMN05216210_1704</name>
</gene>
<dbReference type="InterPro" id="IPR021550">
    <property type="entry name" value="DUF2897"/>
</dbReference>
<feature type="transmembrane region" description="Helical" evidence="2">
    <location>
        <begin position="6"/>
        <end position="23"/>
    </location>
</feature>
<evidence type="ECO:0008006" key="5">
    <source>
        <dbReference type="Google" id="ProtNLM"/>
    </source>
</evidence>
<evidence type="ECO:0000313" key="4">
    <source>
        <dbReference type="Proteomes" id="UP000243924"/>
    </source>
</evidence>
<name>A0A1H2FP85_9GAMM</name>
<proteinExistence type="predicted"/>
<keyword evidence="2" id="KW-0812">Transmembrane</keyword>
<sequence length="63" mass="7109">MPAIGWIFIILAFGMVLSSLLLLRDSANTMPISPEKLARIKERQAQLEAEEAKEKQAEENRPD</sequence>